<feature type="compositionally biased region" description="Basic and acidic residues" evidence="1">
    <location>
        <begin position="1"/>
        <end position="13"/>
    </location>
</feature>
<evidence type="ECO:0000313" key="3">
    <source>
        <dbReference type="Proteomes" id="UP000317650"/>
    </source>
</evidence>
<dbReference type="Proteomes" id="UP000317650">
    <property type="component" value="Chromosome 6"/>
</dbReference>
<proteinExistence type="predicted"/>
<dbReference type="AlphaFoldDB" id="A0A4V4H3M0"/>
<accession>A0A4V4H3M0</accession>
<evidence type="ECO:0000313" key="2">
    <source>
        <dbReference type="EMBL" id="THU48756.1"/>
    </source>
</evidence>
<evidence type="ECO:0000256" key="1">
    <source>
        <dbReference type="SAM" id="MobiDB-lite"/>
    </source>
</evidence>
<feature type="region of interest" description="Disordered" evidence="1">
    <location>
        <begin position="1"/>
        <end position="62"/>
    </location>
</feature>
<keyword evidence="3" id="KW-1185">Reference proteome</keyword>
<gene>
    <name evidence="2" type="ORF">C4D60_Mb06t02370</name>
</gene>
<organism evidence="2 3">
    <name type="scientific">Musa balbisiana</name>
    <name type="common">Banana</name>
    <dbReference type="NCBI Taxonomy" id="52838"/>
    <lineage>
        <taxon>Eukaryota</taxon>
        <taxon>Viridiplantae</taxon>
        <taxon>Streptophyta</taxon>
        <taxon>Embryophyta</taxon>
        <taxon>Tracheophyta</taxon>
        <taxon>Spermatophyta</taxon>
        <taxon>Magnoliopsida</taxon>
        <taxon>Liliopsida</taxon>
        <taxon>Zingiberales</taxon>
        <taxon>Musaceae</taxon>
        <taxon>Musa</taxon>
    </lineage>
</organism>
<sequence length="62" mass="6647">MSLGNERLRQRGEEDSEGFETTCRLDEGHPPEGASRGSSARGRFPGLGSMVEGAAPSLKKEK</sequence>
<protein>
    <submittedName>
        <fullName evidence="2">Uncharacterized protein</fullName>
    </submittedName>
</protein>
<comment type="caution">
    <text evidence="2">The sequence shown here is derived from an EMBL/GenBank/DDBJ whole genome shotgun (WGS) entry which is preliminary data.</text>
</comment>
<reference evidence="2 3" key="1">
    <citation type="journal article" date="2019" name="Nat. Plants">
        <title>Genome sequencing of Musa balbisiana reveals subgenome evolution and function divergence in polyploid bananas.</title>
        <authorList>
            <person name="Yao X."/>
        </authorList>
    </citation>
    <scope>NUCLEOTIDE SEQUENCE [LARGE SCALE GENOMIC DNA]</scope>
    <source>
        <strain evidence="3">cv. DH-PKW</strain>
        <tissue evidence="2">Leaves</tissue>
    </source>
</reference>
<name>A0A4V4H3M0_MUSBA</name>
<dbReference type="EMBL" id="PYDT01000009">
    <property type="protein sequence ID" value="THU48756.1"/>
    <property type="molecule type" value="Genomic_DNA"/>
</dbReference>